<dbReference type="PANTHER" id="PTHR43747">
    <property type="entry name" value="FAD-BINDING PROTEIN"/>
    <property type="match status" value="1"/>
</dbReference>
<keyword evidence="4" id="KW-1185">Reference proteome</keyword>
<feature type="compositionally biased region" description="Low complexity" evidence="1">
    <location>
        <begin position="401"/>
        <end position="417"/>
    </location>
</feature>
<name>A0A1G6IQJ1_9BURK</name>
<accession>A0A1G6IQJ1</accession>
<organism evidence="3 4">
    <name type="scientific">Paracidovorax valerianellae</name>
    <dbReference type="NCBI Taxonomy" id="187868"/>
    <lineage>
        <taxon>Bacteria</taxon>
        <taxon>Pseudomonadati</taxon>
        <taxon>Pseudomonadota</taxon>
        <taxon>Betaproteobacteria</taxon>
        <taxon>Burkholderiales</taxon>
        <taxon>Comamonadaceae</taxon>
        <taxon>Paracidovorax</taxon>
    </lineage>
</organism>
<gene>
    <name evidence="3" type="ORF">SAMN05192589_101213</name>
</gene>
<sequence length="443" mass="47348">MPVEPFKPAPQTEQAFDVAIAGGGPAGAACAIPLARAGLRVLLADGGGERAFRIGEGLPPLVRSLLGDLGVLDRVMADGHRPSYGTLAYWGGLAGHANDTLRQLHGEGLQLDRVRFDATLRAAAAEAGCTVAAATHLQIGDPDETPSRAGAGADAGPGLNAPDLPAGPHRLQLRRPGEPLSTVTARWLIDATGRVAAQACRLGASRRHYDRLLAFYQRLRSDTRTDLDGRTWVEAVEDGWWYSVLLPSGERVVAFLGDADLMDRRALLEDNGLWQHLQRTTHLGALCAEHGYRPHGPTQGADACSAELDRAAGAQWLAVGDAALAFDPLSSKGIGNALYTGLRAAQAVLAHEAGDRQAPERYADHLRDIHRVYRKQLQGFYAMETRWPDSAFWVRRQAGPAVAQGPAPGPQAGRPVATLPWPPAQRTAARREAGSGKNPEMPW</sequence>
<dbReference type="Gene3D" id="3.50.50.60">
    <property type="entry name" value="FAD/NAD(P)-binding domain"/>
    <property type="match status" value="1"/>
</dbReference>
<dbReference type="Proteomes" id="UP000198781">
    <property type="component" value="Unassembled WGS sequence"/>
</dbReference>
<proteinExistence type="predicted"/>
<evidence type="ECO:0000259" key="2">
    <source>
        <dbReference type="Pfam" id="PF01494"/>
    </source>
</evidence>
<dbReference type="PROSITE" id="PS51257">
    <property type="entry name" value="PROKAR_LIPOPROTEIN"/>
    <property type="match status" value="1"/>
</dbReference>
<evidence type="ECO:0000313" key="3">
    <source>
        <dbReference type="EMBL" id="SDC08016.1"/>
    </source>
</evidence>
<dbReference type="Pfam" id="PF01494">
    <property type="entry name" value="FAD_binding_3"/>
    <property type="match status" value="1"/>
</dbReference>
<feature type="domain" description="FAD-binding" evidence="2">
    <location>
        <begin position="17"/>
        <end position="139"/>
    </location>
</feature>
<dbReference type="SUPFAM" id="SSF51905">
    <property type="entry name" value="FAD/NAD(P)-binding domain"/>
    <property type="match status" value="1"/>
</dbReference>
<feature type="region of interest" description="Disordered" evidence="1">
    <location>
        <begin position="140"/>
        <end position="175"/>
    </location>
</feature>
<dbReference type="AlphaFoldDB" id="A0A1G6IQJ1"/>
<dbReference type="InterPro" id="IPR050816">
    <property type="entry name" value="Flavin-dep_Halogenase_NPB"/>
</dbReference>
<dbReference type="Gene3D" id="3.30.9.100">
    <property type="match status" value="1"/>
</dbReference>
<reference evidence="3 4" key="1">
    <citation type="submission" date="2016-10" db="EMBL/GenBank/DDBJ databases">
        <authorList>
            <person name="de Groot N.N."/>
        </authorList>
    </citation>
    <scope>NUCLEOTIDE SEQUENCE [LARGE SCALE GENOMIC DNA]</scope>
    <source>
        <strain evidence="3 4">DSM 16619</strain>
    </source>
</reference>
<feature type="region of interest" description="Disordered" evidence="1">
    <location>
        <begin position="401"/>
        <end position="443"/>
    </location>
</feature>
<dbReference type="PANTHER" id="PTHR43747:SF1">
    <property type="entry name" value="SLR1998 PROTEIN"/>
    <property type="match status" value="1"/>
</dbReference>
<protein>
    <submittedName>
        <fullName evidence="3">Dehydrogenase (Flavoprotein)</fullName>
    </submittedName>
</protein>
<dbReference type="GO" id="GO:0071949">
    <property type="term" value="F:FAD binding"/>
    <property type="evidence" value="ECO:0007669"/>
    <property type="project" value="InterPro"/>
</dbReference>
<dbReference type="EMBL" id="FMZC01000001">
    <property type="protein sequence ID" value="SDC08016.1"/>
    <property type="molecule type" value="Genomic_DNA"/>
</dbReference>
<dbReference type="InterPro" id="IPR002938">
    <property type="entry name" value="FAD-bd"/>
</dbReference>
<evidence type="ECO:0000256" key="1">
    <source>
        <dbReference type="SAM" id="MobiDB-lite"/>
    </source>
</evidence>
<dbReference type="InterPro" id="IPR036188">
    <property type="entry name" value="FAD/NAD-bd_sf"/>
</dbReference>
<dbReference type="PRINTS" id="PR00420">
    <property type="entry name" value="RNGMNOXGNASE"/>
</dbReference>
<dbReference type="STRING" id="187868.SAMN05192589_101213"/>
<evidence type="ECO:0000313" key="4">
    <source>
        <dbReference type="Proteomes" id="UP000198781"/>
    </source>
</evidence>